<protein>
    <submittedName>
        <fullName evidence="1">Elongation factor GreAB</fullName>
    </submittedName>
</protein>
<reference evidence="1" key="1">
    <citation type="journal article" date="2014" name="Int. J. Syst. Evol. Microbiol.">
        <title>Complete genome sequence of Corynebacterium casei LMG S-19264T (=DSM 44701T), isolated from a smear-ripened cheese.</title>
        <authorList>
            <consortium name="US DOE Joint Genome Institute (JGI-PGF)"/>
            <person name="Walter F."/>
            <person name="Albersmeier A."/>
            <person name="Kalinowski J."/>
            <person name="Ruckert C."/>
        </authorList>
    </citation>
    <scope>NUCLEOTIDE SEQUENCE</scope>
    <source>
        <strain evidence="1">KCTC 12988</strain>
    </source>
</reference>
<comment type="caution">
    <text evidence="1">The sequence shown here is derived from an EMBL/GenBank/DDBJ whole genome shotgun (WGS) entry which is preliminary data.</text>
</comment>
<organism evidence="1 2">
    <name type="scientific">Roseibacillus persicicus</name>
    <dbReference type="NCBI Taxonomy" id="454148"/>
    <lineage>
        <taxon>Bacteria</taxon>
        <taxon>Pseudomonadati</taxon>
        <taxon>Verrucomicrobiota</taxon>
        <taxon>Verrucomicrobiia</taxon>
        <taxon>Verrucomicrobiales</taxon>
        <taxon>Verrucomicrobiaceae</taxon>
        <taxon>Roseibacillus</taxon>
    </lineage>
</organism>
<name>A0A918TIY7_9BACT</name>
<dbReference type="EMBL" id="BMXI01000002">
    <property type="protein sequence ID" value="GHC44242.1"/>
    <property type="molecule type" value="Genomic_DNA"/>
</dbReference>
<dbReference type="AlphaFoldDB" id="A0A918TIY7"/>
<dbReference type="GO" id="GO:0003746">
    <property type="term" value="F:translation elongation factor activity"/>
    <property type="evidence" value="ECO:0007669"/>
    <property type="project" value="UniProtKB-KW"/>
</dbReference>
<keyword evidence="1" id="KW-0251">Elongation factor</keyword>
<reference evidence="1" key="2">
    <citation type="submission" date="2020-09" db="EMBL/GenBank/DDBJ databases">
        <authorList>
            <person name="Sun Q."/>
            <person name="Kim S."/>
        </authorList>
    </citation>
    <scope>NUCLEOTIDE SEQUENCE</scope>
    <source>
        <strain evidence="1">KCTC 12988</strain>
    </source>
</reference>
<evidence type="ECO:0000313" key="1">
    <source>
        <dbReference type="EMBL" id="GHC44242.1"/>
    </source>
</evidence>
<keyword evidence="1" id="KW-0648">Protein biosynthesis</keyword>
<dbReference type="RefSeq" id="WP_189567363.1">
    <property type="nucleotide sequence ID" value="NZ_BMXI01000002.1"/>
</dbReference>
<proteinExistence type="predicted"/>
<gene>
    <name evidence="1" type="ORF">GCM10007100_06880</name>
</gene>
<sequence>MLSAKAQLLTKVIAVLREEHEEFARVLADTSAAATDPDSKAESKYDTRSLEMSYLAAGQAKQAEQLVEALDLLEKFELPEFAVSDPIDLGALVELELEGVWSFYFLLPAGGGIEVSEGEISATTLTPESPLFSLMKGKRIGEPLENGATVSEVS</sequence>
<evidence type="ECO:0000313" key="2">
    <source>
        <dbReference type="Proteomes" id="UP000644507"/>
    </source>
</evidence>
<dbReference type="Proteomes" id="UP000644507">
    <property type="component" value="Unassembled WGS sequence"/>
</dbReference>
<keyword evidence="2" id="KW-1185">Reference proteome</keyword>
<accession>A0A918TIY7</accession>